<evidence type="ECO:0000256" key="5">
    <source>
        <dbReference type="ARBA" id="ARBA00022759"/>
    </source>
</evidence>
<dbReference type="GO" id="GO:0046872">
    <property type="term" value="F:metal ion binding"/>
    <property type="evidence" value="ECO:0007669"/>
    <property type="project" value="UniProtKB-KW"/>
</dbReference>
<dbReference type="Pfam" id="PF25597">
    <property type="entry name" value="SH3_retrovirus"/>
    <property type="match status" value="1"/>
</dbReference>
<dbReference type="PANTHER" id="PTHR42648:SF11">
    <property type="entry name" value="TRANSPOSON TY4-P GAG-POL POLYPROTEIN"/>
    <property type="match status" value="1"/>
</dbReference>
<evidence type="ECO:0000256" key="3">
    <source>
        <dbReference type="ARBA" id="ARBA00022722"/>
    </source>
</evidence>
<dbReference type="GO" id="GO:0006310">
    <property type="term" value="P:DNA recombination"/>
    <property type="evidence" value="ECO:0007669"/>
    <property type="project" value="UniProtKB-KW"/>
</dbReference>
<dbReference type="OrthoDB" id="3344688at2759"/>
<dbReference type="GO" id="GO:0003723">
    <property type="term" value="F:RNA binding"/>
    <property type="evidence" value="ECO:0007669"/>
    <property type="project" value="UniProtKB-KW"/>
</dbReference>
<dbReference type="Gene3D" id="3.30.420.10">
    <property type="entry name" value="Ribonuclease H-like superfamily/Ribonuclease H"/>
    <property type="match status" value="1"/>
</dbReference>
<dbReference type="AlphaFoldDB" id="A0A9Q3J845"/>
<evidence type="ECO:0000256" key="7">
    <source>
        <dbReference type="ARBA" id="ARBA00022842"/>
    </source>
</evidence>
<dbReference type="InterPro" id="IPR001584">
    <property type="entry name" value="Integrase_cat-core"/>
</dbReference>
<dbReference type="InterPro" id="IPR012337">
    <property type="entry name" value="RNaseH-like_sf"/>
</dbReference>
<dbReference type="CDD" id="cd09272">
    <property type="entry name" value="RNase_HI_RT_Ty1"/>
    <property type="match status" value="1"/>
</dbReference>
<accession>A0A9Q3J845</accession>
<dbReference type="InterPro" id="IPR043502">
    <property type="entry name" value="DNA/RNA_pol_sf"/>
</dbReference>
<dbReference type="Pfam" id="PF07727">
    <property type="entry name" value="RVT_2"/>
    <property type="match status" value="1"/>
</dbReference>
<keyword evidence="13" id="KW-0511">Multifunctional enzyme</keyword>
<keyword evidence="9" id="KW-0229">DNA integration</keyword>
<dbReference type="SUPFAM" id="SSF56672">
    <property type="entry name" value="DNA/RNA polymerases"/>
    <property type="match status" value="1"/>
</dbReference>
<evidence type="ECO:0000256" key="12">
    <source>
        <dbReference type="ARBA" id="ARBA00023172"/>
    </source>
</evidence>
<dbReference type="GO" id="GO:0003964">
    <property type="term" value="F:RNA-directed DNA polymerase activity"/>
    <property type="evidence" value="ECO:0007669"/>
    <property type="project" value="UniProtKB-KW"/>
</dbReference>
<evidence type="ECO:0000256" key="8">
    <source>
        <dbReference type="ARBA" id="ARBA00022884"/>
    </source>
</evidence>
<dbReference type="InterPro" id="IPR025724">
    <property type="entry name" value="GAG-pre-integrase_dom"/>
</dbReference>
<keyword evidence="11" id="KW-0239">DNA-directed DNA polymerase</keyword>
<evidence type="ECO:0000256" key="15">
    <source>
        <dbReference type="ARBA" id="ARBA00049244"/>
    </source>
</evidence>
<dbReference type="GO" id="GO:0004519">
    <property type="term" value="F:endonuclease activity"/>
    <property type="evidence" value="ECO:0007669"/>
    <property type="project" value="UniProtKB-KW"/>
</dbReference>
<evidence type="ECO:0000256" key="14">
    <source>
        <dbReference type="ARBA" id="ARBA00048173"/>
    </source>
</evidence>
<keyword evidence="1" id="KW-0815">Transposition</keyword>
<sequence length="973" mass="111069">MFNNKFFFENLYQDHQTNVATGCNKSVLTSQGRGLAKIYNRLGNLWLLPNSLYVPDLTTNLLALSTIAKNETRIKRTTSKFEVYLDNNDKPSFVCPTSSGILETQINVSTSHCLNTQAKNNGDLWHKRLGHMNNVDMKKLINTTKISNVCNECIKGKMTKLPFKHSFKTTDNVLENIHLDLCGPFQIPSLAGAKYFLTIVDQFSGFITTKFLKNKNDSFNHFCNFRLLAENLHSTKIKNITTDGGGEFANKSFKNHCTNSGINHIISPPYTPQHNPFAERSNRSVLEKARCILLQSNLPVKYWAEAVSTATFLCNFVQKGNNNITPYEIWHKSKPPLNKLKPFGCRAWLKIPKHQISNKFGSRASDGIFLGYENEASSYRILRTSDQKIIISSIRDMEKNLPDSNDINENNPSIETLSSEDEEEDIFVDAFEQQPQRIIVIGPRHPTLISSEINSENILPFSRRQPRTNLTNQTYSTPRSFKEAMSGLNKEKWNDAIKKELLNMEKLNVWTLRKKLIDDHPITSTWVFKEKQDSAGKTIEYKARLCAHGFHQIPGLDYQNTFAPTGRLSSLRTLISFAAIQKYQFHQMDVRSAFLNAPLQEEICLEIPQGVIANKDTQVLRLNKALYGLKQASLAWYNHLSKWLITSKFQCAVTDPCVFWRKGKFPVWIYIHVDDLAIFGPNLEDFKQEIKKNFDMKDLGKANLLLGIKINHIDDGFSLDQEHYIEELAEKYKIKDLIPSNTPLKPHLQLSSSSDKEHEEFNKLEINYGSAVGSLNYISSNTRPDITFAISHLSQFLEKPGLQHWNACLQVFRYLFHSKSLSLTFKKNGFNHIVTYADADWGNNPIDRRSVSGFTVSVNLHLISWRSKKQQTVSHSTTEAEYKALSDAAKETTWLINLINEIQLTSYSLKPLLLNDNKGAIDLALCEANHSGFKTKHMDIKFHFIRELLKNGKMMLKHVSTISMNADFLTKSV</sequence>
<comment type="catalytic activity">
    <reaction evidence="14">
        <text>DNA(n) + a 2'-deoxyribonucleoside 5'-triphosphate = DNA(n+1) + diphosphate</text>
        <dbReference type="Rhea" id="RHEA:22508"/>
        <dbReference type="Rhea" id="RHEA-COMP:17339"/>
        <dbReference type="Rhea" id="RHEA-COMP:17340"/>
        <dbReference type="ChEBI" id="CHEBI:33019"/>
        <dbReference type="ChEBI" id="CHEBI:61560"/>
        <dbReference type="ChEBI" id="CHEBI:173112"/>
        <dbReference type="EC" id="2.7.7.49"/>
    </reaction>
</comment>
<keyword evidence="2" id="KW-0548">Nucleotidyltransferase</keyword>
<evidence type="ECO:0000313" key="17">
    <source>
        <dbReference type="EMBL" id="MBW0557487.1"/>
    </source>
</evidence>
<dbReference type="InterPro" id="IPR039537">
    <property type="entry name" value="Retrotran_Ty1/copia-like"/>
</dbReference>
<dbReference type="GO" id="GO:0016787">
    <property type="term" value="F:hydrolase activity"/>
    <property type="evidence" value="ECO:0007669"/>
    <property type="project" value="UniProtKB-KW"/>
</dbReference>
<dbReference type="SUPFAM" id="SSF53098">
    <property type="entry name" value="Ribonuclease H-like"/>
    <property type="match status" value="1"/>
</dbReference>
<dbReference type="GO" id="GO:0003887">
    <property type="term" value="F:DNA-directed DNA polymerase activity"/>
    <property type="evidence" value="ECO:0007669"/>
    <property type="project" value="UniProtKB-KW"/>
</dbReference>
<keyword evidence="3" id="KW-0540">Nuclease</keyword>
<keyword evidence="10" id="KW-0695">RNA-directed DNA polymerase</keyword>
<keyword evidence="12" id="KW-0233">DNA recombination</keyword>
<dbReference type="InterPro" id="IPR036397">
    <property type="entry name" value="RNaseH_sf"/>
</dbReference>
<feature type="domain" description="Integrase catalytic" evidence="16">
    <location>
        <begin position="158"/>
        <end position="334"/>
    </location>
</feature>
<evidence type="ECO:0000256" key="9">
    <source>
        <dbReference type="ARBA" id="ARBA00022908"/>
    </source>
</evidence>
<comment type="catalytic activity">
    <reaction evidence="15">
        <text>DNA(n) + a 2'-deoxyribonucleoside 5'-triphosphate = DNA(n+1) + diphosphate</text>
        <dbReference type="Rhea" id="RHEA:22508"/>
        <dbReference type="Rhea" id="RHEA-COMP:17339"/>
        <dbReference type="Rhea" id="RHEA-COMP:17340"/>
        <dbReference type="ChEBI" id="CHEBI:33019"/>
        <dbReference type="ChEBI" id="CHEBI:61560"/>
        <dbReference type="ChEBI" id="CHEBI:173112"/>
        <dbReference type="EC" id="2.7.7.7"/>
    </reaction>
</comment>
<dbReference type="GO" id="GO:0005634">
    <property type="term" value="C:nucleus"/>
    <property type="evidence" value="ECO:0007669"/>
    <property type="project" value="UniProtKB-ARBA"/>
</dbReference>
<keyword evidence="8" id="KW-0694">RNA-binding</keyword>
<dbReference type="GO" id="GO:0015074">
    <property type="term" value="P:DNA integration"/>
    <property type="evidence" value="ECO:0007669"/>
    <property type="project" value="UniProtKB-KW"/>
</dbReference>
<keyword evidence="5" id="KW-0255">Endonuclease</keyword>
<reference evidence="17" key="1">
    <citation type="submission" date="2021-03" db="EMBL/GenBank/DDBJ databases">
        <title>Draft genome sequence of rust myrtle Austropuccinia psidii MF-1, a brazilian biotype.</title>
        <authorList>
            <person name="Quecine M.C."/>
            <person name="Pachon D.M.R."/>
            <person name="Bonatelli M.L."/>
            <person name="Correr F.H."/>
            <person name="Franceschini L.M."/>
            <person name="Leite T.F."/>
            <person name="Margarido G.R.A."/>
            <person name="Almeida C.A."/>
            <person name="Ferrarezi J.A."/>
            <person name="Labate C.A."/>
        </authorList>
    </citation>
    <scope>NUCLEOTIDE SEQUENCE</scope>
    <source>
        <strain evidence="17">MF-1</strain>
    </source>
</reference>
<dbReference type="GO" id="GO:0032196">
    <property type="term" value="P:transposition"/>
    <property type="evidence" value="ECO:0007669"/>
    <property type="project" value="UniProtKB-KW"/>
</dbReference>
<dbReference type="PROSITE" id="PS50994">
    <property type="entry name" value="INTEGRASE"/>
    <property type="match status" value="1"/>
</dbReference>
<comment type="caution">
    <text evidence="17">The sequence shown here is derived from an EMBL/GenBank/DDBJ whole genome shotgun (WGS) entry which is preliminary data.</text>
</comment>
<proteinExistence type="predicted"/>
<evidence type="ECO:0000256" key="1">
    <source>
        <dbReference type="ARBA" id="ARBA00022578"/>
    </source>
</evidence>
<dbReference type="InterPro" id="IPR013103">
    <property type="entry name" value="RVT_2"/>
</dbReference>
<dbReference type="Proteomes" id="UP000765509">
    <property type="component" value="Unassembled WGS sequence"/>
</dbReference>
<keyword evidence="6" id="KW-0378">Hydrolase</keyword>
<dbReference type="Pfam" id="PF13976">
    <property type="entry name" value="gag_pre-integrs"/>
    <property type="match status" value="1"/>
</dbReference>
<evidence type="ECO:0000256" key="6">
    <source>
        <dbReference type="ARBA" id="ARBA00022801"/>
    </source>
</evidence>
<evidence type="ECO:0000256" key="13">
    <source>
        <dbReference type="ARBA" id="ARBA00023268"/>
    </source>
</evidence>
<protein>
    <recommendedName>
        <fullName evidence="16">Integrase catalytic domain-containing protein</fullName>
    </recommendedName>
</protein>
<evidence type="ECO:0000313" key="18">
    <source>
        <dbReference type="Proteomes" id="UP000765509"/>
    </source>
</evidence>
<dbReference type="Pfam" id="PF00665">
    <property type="entry name" value="rve"/>
    <property type="match status" value="1"/>
</dbReference>
<keyword evidence="18" id="KW-1185">Reference proteome</keyword>
<feature type="non-terminal residue" evidence="17">
    <location>
        <position position="1"/>
    </location>
</feature>
<gene>
    <name evidence="17" type="ORF">O181_097202</name>
</gene>
<evidence type="ECO:0000256" key="10">
    <source>
        <dbReference type="ARBA" id="ARBA00022918"/>
    </source>
</evidence>
<keyword evidence="7" id="KW-0460">Magnesium</keyword>
<keyword evidence="11" id="KW-0808">Transferase</keyword>
<organism evidence="17 18">
    <name type="scientific">Austropuccinia psidii MF-1</name>
    <dbReference type="NCBI Taxonomy" id="1389203"/>
    <lineage>
        <taxon>Eukaryota</taxon>
        <taxon>Fungi</taxon>
        <taxon>Dikarya</taxon>
        <taxon>Basidiomycota</taxon>
        <taxon>Pucciniomycotina</taxon>
        <taxon>Pucciniomycetes</taxon>
        <taxon>Pucciniales</taxon>
        <taxon>Sphaerophragmiaceae</taxon>
        <taxon>Austropuccinia</taxon>
    </lineage>
</organism>
<evidence type="ECO:0000256" key="2">
    <source>
        <dbReference type="ARBA" id="ARBA00022695"/>
    </source>
</evidence>
<evidence type="ECO:0000259" key="16">
    <source>
        <dbReference type="PROSITE" id="PS50994"/>
    </source>
</evidence>
<evidence type="ECO:0000256" key="4">
    <source>
        <dbReference type="ARBA" id="ARBA00022723"/>
    </source>
</evidence>
<evidence type="ECO:0000256" key="11">
    <source>
        <dbReference type="ARBA" id="ARBA00022932"/>
    </source>
</evidence>
<keyword evidence="4" id="KW-0479">Metal-binding</keyword>
<dbReference type="EMBL" id="AVOT02065378">
    <property type="protein sequence ID" value="MBW0557487.1"/>
    <property type="molecule type" value="Genomic_DNA"/>
</dbReference>
<dbReference type="PANTHER" id="PTHR42648">
    <property type="entry name" value="TRANSPOSASE, PUTATIVE-RELATED"/>
    <property type="match status" value="1"/>
</dbReference>
<dbReference type="InterPro" id="IPR057670">
    <property type="entry name" value="SH3_retrovirus"/>
</dbReference>
<name>A0A9Q3J845_9BASI</name>